<evidence type="ECO:0000313" key="4">
    <source>
        <dbReference type="Proteomes" id="UP000183760"/>
    </source>
</evidence>
<gene>
    <name evidence="3" type="ORF">SAMN05443572_101696</name>
</gene>
<proteinExistence type="predicted"/>
<feature type="chain" id="PRO_5046013620" description="Lipoprotein" evidence="2">
    <location>
        <begin position="26"/>
        <end position="99"/>
    </location>
</feature>
<name>A0ABY1BX00_MYXFU</name>
<keyword evidence="2" id="KW-0732">Signal</keyword>
<evidence type="ECO:0000256" key="2">
    <source>
        <dbReference type="SAM" id="SignalP"/>
    </source>
</evidence>
<reference evidence="3 4" key="1">
    <citation type="submission" date="2016-10" db="EMBL/GenBank/DDBJ databases">
        <authorList>
            <person name="Varghese N."/>
            <person name="Submissions S."/>
        </authorList>
    </citation>
    <scope>NUCLEOTIDE SEQUENCE [LARGE SCALE GENOMIC DNA]</scope>
    <source>
        <strain evidence="3 4">DSM 16525</strain>
    </source>
</reference>
<organism evidence="3 4">
    <name type="scientific">Myxococcus fulvus</name>
    <dbReference type="NCBI Taxonomy" id="33"/>
    <lineage>
        <taxon>Bacteria</taxon>
        <taxon>Pseudomonadati</taxon>
        <taxon>Myxococcota</taxon>
        <taxon>Myxococcia</taxon>
        <taxon>Myxococcales</taxon>
        <taxon>Cystobacterineae</taxon>
        <taxon>Myxococcaceae</taxon>
        <taxon>Myxococcus</taxon>
    </lineage>
</organism>
<sequence length="99" mass="10512">MNLRKRSGVVVVAFFLTACGPGSEAGSPEAPDTSTPQRLSDPWTCDPADWCRVDSHTFDCPPGAPEGMAYAWPTQGGGFCTQRFACGPFHPLCPAPIDP</sequence>
<accession>A0ABY1BX00</accession>
<keyword evidence="4" id="KW-1185">Reference proteome</keyword>
<dbReference type="PROSITE" id="PS51257">
    <property type="entry name" value="PROKAR_LIPOPROTEIN"/>
    <property type="match status" value="1"/>
</dbReference>
<dbReference type="EMBL" id="FOIB01000001">
    <property type="protein sequence ID" value="SES96166.1"/>
    <property type="molecule type" value="Genomic_DNA"/>
</dbReference>
<evidence type="ECO:0008006" key="5">
    <source>
        <dbReference type="Google" id="ProtNLM"/>
    </source>
</evidence>
<protein>
    <recommendedName>
        <fullName evidence="5">Lipoprotein</fullName>
    </recommendedName>
</protein>
<dbReference type="Proteomes" id="UP000183760">
    <property type="component" value="Unassembled WGS sequence"/>
</dbReference>
<evidence type="ECO:0000313" key="3">
    <source>
        <dbReference type="EMBL" id="SES96166.1"/>
    </source>
</evidence>
<dbReference type="RefSeq" id="WP_144426577.1">
    <property type="nucleotide sequence ID" value="NZ_BJXR01000012.1"/>
</dbReference>
<comment type="caution">
    <text evidence="3">The sequence shown here is derived from an EMBL/GenBank/DDBJ whole genome shotgun (WGS) entry which is preliminary data.</text>
</comment>
<evidence type="ECO:0000256" key="1">
    <source>
        <dbReference type="SAM" id="MobiDB-lite"/>
    </source>
</evidence>
<feature type="region of interest" description="Disordered" evidence="1">
    <location>
        <begin position="21"/>
        <end position="40"/>
    </location>
</feature>
<feature type="signal peptide" evidence="2">
    <location>
        <begin position="1"/>
        <end position="25"/>
    </location>
</feature>